<keyword evidence="1" id="KW-0812">Transmembrane</keyword>
<keyword evidence="1" id="KW-1133">Transmembrane helix</keyword>
<evidence type="ECO:0000313" key="2">
    <source>
        <dbReference type="EMBL" id="MBB2995494.1"/>
    </source>
</evidence>
<accession>A0A839QL50</accession>
<dbReference type="AlphaFoldDB" id="A0A839QL50"/>
<reference evidence="2 3" key="1">
    <citation type="submission" date="2020-08" db="EMBL/GenBank/DDBJ databases">
        <title>Sequencing the genomes of 1000 actinobacteria strains.</title>
        <authorList>
            <person name="Klenk H.-P."/>
        </authorList>
    </citation>
    <scope>NUCLEOTIDE SEQUENCE [LARGE SCALE GENOMIC DNA]</scope>
    <source>
        <strain evidence="2 3">DSM 22826</strain>
    </source>
</reference>
<name>A0A839QL50_9MICC</name>
<comment type="caution">
    <text evidence="2">The sequence shown here is derived from an EMBL/GenBank/DDBJ whole genome shotgun (WGS) entry which is preliminary data.</text>
</comment>
<gene>
    <name evidence="2" type="ORF">E9229_001685</name>
</gene>
<organism evidence="2 3">
    <name type="scientific">Paeniglutamicibacter cryotolerans</name>
    <dbReference type="NCBI Taxonomy" id="670079"/>
    <lineage>
        <taxon>Bacteria</taxon>
        <taxon>Bacillati</taxon>
        <taxon>Actinomycetota</taxon>
        <taxon>Actinomycetes</taxon>
        <taxon>Micrococcales</taxon>
        <taxon>Micrococcaceae</taxon>
        <taxon>Paeniglutamicibacter</taxon>
    </lineage>
</organism>
<keyword evidence="1" id="KW-0472">Membrane</keyword>
<evidence type="ECO:0000256" key="1">
    <source>
        <dbReference type="SAM" id="Phobius"/>
    </source>
</evidence>
<dbReference type="Proteomes" id="UP000523000">
    <property type="component" value="Unassembled WGS sequence"/>
</dbReference>
<keyword evidence="3" id="KW-1185">Reference proteome</keyword>
<sequence>MATVVNRKAQAHVAHHGGGGLILGGVLAAVLFAIFAVIVSASTGGAMSPLVIGVAFGLICTGFGIVYHFTH</sequence>
<protein>
    <submittedName>
        <fullName evidence="2">Uncharacterized protein</fullName>
    </submittedName>
</protein>
<feature type="transmembrane region" description="Helical" evidence="1">
    <location>
        <begin position="21"/>
        <end position="41"/>
    </location>
</feature>
<evidence type="ECO:0000313" key="3">
    <source>
        <dbReference type="Proteomes" id="UP000523000"/>
    </source>
</evidence>
<proteinExistence type="predicted"/>
<feature type="transmembrane region" description="Helical" evidence="1">
    <location>
        <begin position="47"/>
        <end position="69"/>
    </location>
</feature>
<dbReference type="EMBL" id="JACHVS010000001">
    <property type="protein sequence ID" value="MBB2995494.1"/>
    <property type="molecule type" value="Genomic_DNA"/>
</dbReference>